<dbReference type="OrthoDB" id="267508at2759"/>
<dbReference type="GeneID" id="92512028"/>
<accession>A0A836GMX5</accession>
<feature type="region of interest" description="Disordered" evidence="1">
    <location>
        <begin position="47"/>
        <end position="77"/>
    </location>
</feature>
<reference evidence="2 3" key="1">
    <citation type="submission" date="2021-03" db="EMBL/GenBank/DDBJ databases">
        <title>Leishmania (Mundinia) martiniquensis Genome sequencing and assembly.</title>
        <authorList>
            <person name="Almutairi H."/>
            <person name="Gatherer D."/>
        </authorList>
    </citation>
    <scope>NUCLEOTIDE SEQUENCE [LARGE SCALE GENOMIC DNA]</scope>
    <source>
        <strain evidence="2">LSCM1</strain>
    </source>
</reference>
<evidence type="ECO:0000313" key="2">
    <source>
        <dbReference type="EMBL" id="KAG5470672.1"/>
    </source>
</evidence>
<evidence type="ECO:0000256" key="1">
    <source>
        <dbReference type="SAM" id="MobiDB-lite"/>
    </source>
</evidence>
<evidence type="ECO:0000313" key="3">
    <source>
        <dbReference type="Proteomes" id="UP000673552"/>
    </source>
</evidence>
<name>A0A836GMX5_9TRYP</name>
<gene>
    <name evidence="2" type="ORF">LSCM1_01918</name>
</gene>
<organism evidence="2 3">
    <name type="scientific">Leishmania martiniquensis</name>
    <dbReference type="NCBI Taxonomy" id="1580590"/>
    <lineage>
        <taxon>Eukaryota</taxon>
        <taxon>Discoba</taxon>
        <taxon>Euglenozoa</taxon>
        <taxon>Kinetoplastea</taxon>
        <taxon>Metakinetoplastina</taxon>
        <taxon>Trypanosomatida</taxon>
        <taxon>Trypanosomatidae</taxon>
        <taxon>Leishmaniinae</taxon>
        <taxon>Leishmania</taxon>
    </lineage>
</organism>
<comment type="caution">
    <text evidence="2">The sequence shown here is derived from an EMBL/GenBank/DDBJ whole genome shotgun (WGS) entry which is preliminary data.</text>
</comment>
<dbReference type="KEGG" id="lmat:92512028"/>
<protein>
    <submittedName>
        <fullName evidence="2">Uncharacterized protein</fullName>
    </submittedName>
</protein>
<feature type="compositionally biased region" description="Low complexity" evidence="1">
    <location>
        <begin position="49"/>
        <end position="77"/>
    </location>
</feature>
<dbReference type="RefSeq" id="XP_067176065.1">
    <property type="nucleotide sequence ID" value="XM_067319516.1"/>
</dbReference>
<dbReference type="AlphaFoldDB" id="A0A836GMX5"/>
<dbReference type="Proteomes" id="UP000673552">
    <property type="component" value="Chromosome 32"/>
</dbReference>
<dbReference type="EMBL" id="JAFEUZ010000032">
    <property type="protein sequence ID" value="KAG5470672.1"/>
    <property type="molecule type" value="Genomic_DNA"/>
</dbReference>
<keyword evidence="3" id="KW-1185">Reference proteome</keyword>
<sequence>MLRVMATTPPALLLTEEQRSLLDQFEHYALQERRDTRVMRVAAAMRNGSNSSNHSSSGSSASTAPSSSVSSRSSPPYSYFASAVPSQGVTSDSAHAERAALCDMSALCSGDDAVPLAGAGREPLQGRCPGRNGSAADSQAPELEVSTLRCLPVIATAPLLHDGSSARHGDVASSAAGVCASRRPSGGLHAGVGGGSAVPLEGLLRNGDADALDGVTRRSVSEGCEELAERLLRLSAQADAQTFAMDHRVAPPFEFC</sequence>
<proteinExistence type="predicted"/>